<name>A0ABQ0ZJK5_9BACT</name>
<organism evidence="2 3">
    <name type="scientific">Prolixibacter denitrificans</name>
    <dbReference type="NCBI Taxonomy" id="1541063"/>
    <lineage>
        <taxon>Bacteria</taxon>
        <taxon>Pseudomonadati</taxon>
        <taxon>Bacteroidota</taxon>
        <taxon>Bacteroidia</taxon>
        <taxon>Marinilabiliales</taxon>
        <taxon>Prolixibacteraceae</taxon>
        <taxon>Prolixibacter</taxon>
    </lineage>
</organism>
<evidence type="ECO:0000259" key="1">
    <source>
        <dbReference type="Pfam" id="PF01370"/>
    </source>
</evidence>
<evidence type="ECO:0000313" key="3">
    <source>
        <dbReference type="Proteomes" id="UP000396862"/>
    </source>
</evidence>
<accession>A0ABQ0ZJK5</accession>
<dbReference type="Pfam" id="PF01370">
    <property type="entry name" value="Epimerase"/>
    <property type="match status" value="1"/>
</dbReference>
<evidence type="ECO:0000313" key="2">
    <source>
        <dbReference type="EMBL" id="GET21538.1"/>
    </source>
</evidence>
<keyword evidence="3" id="KW-1185">Reference proteome</keyword>
<feature type="domain" description="NAD-dependent epimerase/dehydratase" evidence="1">
    <location>
        <begin position="6"/>
        <end position="210"/>
    </location>
</feature>
<reference evidence="2 3" key="1">
    <citation type="submission" date="2019-10" db="EMBL/GenBank/DDBJ databases">
        <title>Prolixibacter strains distinguished by the presence of nitrate reductase genes were adept at nitrate-dependent anaerobic corrosion of metallic iron and carbon steel.</title>
        <authorList>
            <person name="Iino T."/>
            <person name="Shono N."/>
            <person name="Ito K."/>
            <person name="Nakamura R."/>
            <person name="Sueoka K."/>
            <person name="Harayama S."/>
            <person name="Ohkuma M."/>
        </authorList>
    </citation>
    <scope>NUCLEOTIDE SEQUENCE [LARGE SCALE GENOMIC DNA]</scope>
    <source>
        <strain evidence="2 3">MIC1-1</strain>
    </source>
</reference>
<dbReference type="Gene3D" id="3.40.50.720">
    <property type="entry name" value="NAD(P)-binding Rossmann-like Domain"/>
    <property type="match status" value="1"/>
</dbReference>
<dbReference type="SUPFAM" id="SSF51735">
    <property type="entry name" value="NAD(P)-binding Rossmann-fold domains"/>
    <property type="match status" value="1"/>
</dbReference>
<comment type="caution">
    <text evidence="2">The sequence shown here is derived from an EMBL/GenBank/DDBJ whole genome shotgun (WGS) entry which is preliminary data.</text>
</comment>
<proteinExistence type="predicted"/>
<sequence length="311" mass="34967">MTMQTILGAGGAIGIDLAKELLAYTDKIRLVSRNPVRVNAGDELFPADLTKAESIDEAVKGSDVVYLVVGFPYDIKVWRKVWPQVMTDVIAACKKHNAKLVFFDNVYMYDRDAIGFMTEETRVRPTSKKGEIRRQIAQQLQDEMASGELTALIARSADFLGLTNSVPVEMVYKNLAKGKKAQWLADANKVHQYTFVPDAAKATAMLGNAPDVWNQVWHLPTDHSRLTGKDWIGLFAKALNTESKFTVVPGWMLGVIGLFMPIMRELKEMNYQNDRDYVFDSTKFEQRFGFTPTKPEDAVKYVVGKLKEAES</sequence>
<dbReference type="InterPro" id="IPR050177">
    <property type="entry name" value="Lipid_A_modif_metabolic_enz"/>
</dbReference>
<dbReference type="InterPro" id="IPR001509">
    <property type="entry name" value="Epimerase_deHydtase"/>
</dbReference>
<dbReference type="Proteomes" id="UP000396862">
    <property type="component" value="Unassembled WGS sequence"/>
</dbReference>
<dbReference type="PANTHER" id="PTHR43245:SF13">
    <property type="entry name" value="UDP-D-APIOSE_UDP-D-XYLOSE SYNTHASE 2"/>
    <property type="match status" value="1"/>
</dbReference>
<protein>
    <submittedName>
        <fullName evidence="2">NAD-dependent dehydratase</fullName>
    </submittedName>
</protein>
<dbReference type="EMBL" id="BLAU01000001">
    <property type="protein sequence ID" value="GET21538.1"/>
    <property type="molecule type" value="Genomic_DNA"/>
</dbReference>
<gene>
    <name evidence="2" type="ORF">JCM18694_17840</name>
</gene>
<dbReference type="PANTHER" id="PTHR43245">
    <property type="entry name" value="BIFUNCTIONAL POLYMYXIN RESISTANCE PROTEIN ARNA"/>
    <property type="match status" value="1"/>
</dbReference>
<dbReference type="InterPro" id="IPR036291">
    <property type="entry name" value="NAD(P)-bd_dom_sf"/>
</dbReference>